<sequence>MSWLVLIAFTALSCYLNAEYARAHGDAVNYHVALPLLALTAGLYAEIIYLSQVRRTVRWVTGVLVGVGFIVVMIASYISIRGVVYVQYTTFPGWLNDAIAAFPDGFMIIAATVLLAHRWTRVKGMATAAAKPFTPSPAKQILGNYTRRWVEHSEGKEAQAEPLVEVRETFTAPSLNARVEGAEPSAAPAVEVAKPSPKPSSKPPVKVRKQSVEPSVDETLIPFMDAAGHMVETSVVARKTAAELAQVIAAVEAGKSPNAIKSELGISPSTTAKVSAAWAEWRREHRLVAV</sequence>
<feature type="transmembrane region" description="Helical" evidence="2">
    <location>
        <begin position="28"/>
        <end position="50"/>
    </location>
</feature>
<dbReference type="AlphaFoldDB" id="A0A1X1RN47"/>
<evidence type="ECO:0000256" key="1">
    <source>
        <dbReference type="SAM" id="MobiDB-lite"/>
    </source>
</evidence>
<accession>A0A1X1RN47</accession>
<evidence type="ECO:0000256" key="2">
    <source>
        <dbReference type="SAM" id="Phobius"/>
    </source>
</evidence>
<proteinExistence type="predicted"/>
<name>A0A1X1RN47_MYCFA</name>
<dbReference type="Proteomes" id="UP000193484">
    <property type="component" value="Unassembled WGS sequence"/>
</dbReference>
<gene>
    <name evidence="3" type="ORF">AWC04_01080</name>
</gene>
<evidence type="ECO:0000313" key="4">
    <source>
        <dbReference type="Proteomes" id="UP000193484"/>
    </source>
</evidence>
<feature type="transmembrane region" description="Helical" evidence="2">
    <location>
        <begin position="98"/>
        <end position="116"/>
    </location>
</feature>
<feature type="transmembrane region" description="Helical" evidence="2">
    <location>
        <begin position="57"/>
        <end position="78"/>
    </location>
</feature>
<reference evidence="3 4" key="1">
    <citation type="submission" date="2016-01" db="EMBL/GenBank/DDBJ databases">
        <title>The new phylogeny of the genus Mycobacterium.</title>
        <authorList>
            <person name="Tarcisio F."/>
            <person name="Conor M."/>
            <person name="Antonella G."/>
            <person name="Elisabetta G."/>
            <person name="Giulia F.S."/>
            <person name="Sara T."/>
            <person name="Anna F."/>
            <person name="Clotilde B."/>
            <person name="Roberto B."/>
            <person name="Veronica D.S."/>
            <person name="Fabio R."/>
            <person name="Monica P."/>
            <person name="Olivier J."/>
            <person name="Enrico T."/>
            <person name="Nicola S."/>
        </authorList>
    </citation>
    <scope>NUCLEOTIDE SEQUENCE [LARGE SCALE GENOMIC DNA]</scope>
    <source>
        <strain evidence="3 4">DSM 44179</strain>
    </source>
</reference>
<feature type="compositionally biased region" description="Low complexity" evidence="1">
    <location>
        <begin position="182"/>
        <end position="195"/>
    </location>
</feature>
<evidence type="ECO:0000313" key="3">
    <source>
        <dbReference type="EMBL" id="ORV10049.1"/>
    </source>
</evidence>
<keyword evidence="2" id="KW-1133">Transmembrane helix</keyword>
<organism evidence="3 4">
    <name type="scientific">Mycolicibacterium fallax</name>
    <name type="common">Mycobacterium fallax</name>
    <dbReference type="NCBI Taxonomy" id="1793"/>
    <lineage>
        <taxon>Bacteria</taxon>
        <taxon>Bacillati</taxon>
        <taxon>Actinomycetota</taxon>
        <taxon>Actinomycetes</taxon>
        <taxon>Mycobacteriales</taxon>
        <taxon>Mycobacteriaceae</taxon>
        <taxon>Mycolicibacterium</taxon>
    </lineage>
</organism>
<comment type="caution">
    <text evidence="3">The sequence shown here is derived from an EMBL/GenBank/DDBJ whole genome shotgun (WGS) entry which is preliminary data.</text>
</comment>
<evidence type="ECO:0008006" key="5">
    <source>
        <dbReference type="Google" id="ProtNLM"/>
    </source>
</evidence>
<keyword evidence="4" id="KW-1185">Reference proteome</keyword>
<protein>
    <recommendedName>
        <fullName evidence="5">DUF2637 domain-containing protein</fullName>
    </recommendedName>
</protein>
<feature type="region of interest" description="Disordered" evidence="1">
    <location>
        <begin position="181"/>
        <end position="211"/>
    </location>
</feature>
<dbReference type="EMBL" id="LQOJ01000005">
    <property type="protein sequence ID" value="ORV10049.1"/>
    <property type="molecule type" value="Genomic_DNA"/>
</dbReference>
<keyword evidence="2" id="KW-0812">Transmembrane</keyword>
<keyword evidence="2" id="KW-0472">Membrane</keyword>